<reference evidence="1" key="1">
    <citation type="submission" date="2018-05" db="EMBL/GenBank/DDBJ databases">
        <authorList>
            <person name="Lanie J.A."/>
            <person name="Ng W.-L."/>
            <person name="Kazmierczak K.M."/>
            <person name="Andrzejewski T.M."/>
            <person name="Davidsen T.M."/>
            <person name="Wayne K.J."/>
            <person name="Tettelin H."/>
            <person name="Glass J.I."/>
            <person name="Rusch D."/>
            <person name="Podicherti R."/>
            <person name="Tsui H.-C.T."/>
            <person name="Winkler M.E."/>
        </authorList>
    </citation>
    <scope>NUCLEOTIDE SEQUENCE</scope>
</reference>
<gene>
    <name evidence="1" type="ORF">METZ01_LOCUS448075</name>
</gene>
<protein>
    <submittedName>
        <fullName evidence="1">Uncharacterized protein</fullName>
    </submittedName>
</protein>
<dbReference type="AlphaFoldDB" id="A0A382ZID6"/>
<organism evidence="1">
    <name type="scientific">marine metagenome</name>
    <dbReference type="NCBI Taxonomy" id="408172"/>
    <lineage>
        <taxon>unclassified sequences</taxon>
        <taxon>metagenomes</taxon>
        <taxon>ecological metagenomes</taxon>
    </lineage>
</organism>
<proteinExistence type="predicted"/>
<feature type="non-terminal residue" evidence="1">
    <location>
        <position position="257"/>
    </location>
</feature>
<dbReference type="EMBL" id="UINC01184145">
    <property type="protein sequence ID" value="SVD95221.1"/>
    <property type="molecule type" value="Genomic_DNA"/>
</dbReference>
<sequence>MISVDPDSIYQYLMPGESATQTLTISNNDIDDLTFYFDTTLTNPLHSQPNSGNYYTGTTDGTSFTEASLIKAHGGLDESKEAGWAIFNISSMSSDIEVDSIIFNYYVNATNWPYWSVTAVNVDPLTASASDLHTEILAGTDAETAYLYRLESSNFADSLWYSNMLINGANDDLEDAIGQGYFVIGITDRDFSDTYYLDIEGWAEANPPSLDIYWSAPGNQRGVFSAPAIANIPYSPEEIHRYKETVTLGLPVPENLI</sequence>
<accession>A0A382ZID6</accession>
<evidence type="ECO:0000313" key="1">
    <source>
        <dbReference type="EMBL" id="SVD95221.1"/>
    </source>
</evidence>
<name>A0A382ZID6_9ZZZZ</name>